<evidence type="ECO:0000256" key="2">
    <source>
        <dbReference type="SAM" id="SignalP"/>
    </source>
</evidence>
<evidence type="ECO:0000313" key="3">
    <source>
        <dbReference type="EMBL" id="UUX34505.1"/>
    </source>
</evidence>
<evidence type="ECO:0000256" key="1">
    <source>
        <dbReference type="SAM" id="MobiDB-lite"/>
    </source>
</evidence>
<accession>A0ABY5P7M8</accession>
<feature type="region of interest" description="Disordered" evidence="1">
    <location>
        <begin position="26"/>
        <end position="52"/>
    </location>
</feature>
<reference evidence="3 4" key="1">
    <citation type="submission" date="2022-08" db="EMBL/GenBank/DDBJ databases">
        <title>Aerococcaceae sp. nov isolated from spoiled eye mask.</title>
        <authorList>
            <person name="Zhou G."/>
            <person name="Xie X.-B."/>
            <person name="Shi Q.-S."/>
            <person name="Wang Y.-S."/>
            <person name="Wen X."/>
            <person name="Peng H."/>
            <person name="Yang X.-J."/>
            <person name="Tao H.-B."/>
            <person name="Huang X.-M."/>
        </authorList>
    </citation>
    <scope>NUCLEOTIDE SEQUENCE [LARGE SCALE GENOMIC DNA]</scope>
    <source>
        <strain evidence="4">DM20194951</strain>
    </source>
</reference>
<organism evidence="3 4">
    <name type="scientific">Fundicoccus culcitae</name>
    <dbReference type="NCBI Taxonomy" id="2969821"/>
    <lineage>
        <taxon>Bacteria</taxon>
        <taxon>Bacillati</taxon>
        <taxon>Bacillota</taxon>
        <taxon>Bacilli</taxon>
        <taxon>Lactobacillales</taxon>
        <taxon>Aerococcaceae</taxon>
        <taxon>Fundicoccus</taxon>
    </lineage>
</organism>
<feature type="region of interest" description="Disordered" evidence="1">
    <location>
        <begin position="266"/>
        <end position="298"/>
    </location>
</feature>
<gene>
    <name evidence="3" type="ORF">NRE15_02320</name>
</gene>
<dbReference type="RefSeq" id="WP_313794006.1">
    <property type="nucleotide sequence ID" value="NZ_CP102453.1"/>
</dbReference>
<sequence>MQNKKWLTLLSGALLLSHLVTFPISAQESDTSEAETTEESISEQTGEEVTEETSEAVDLFAIGADNPFTEEELAERIVLLTEIPEENLYTYDEVSELTNTVIMSLREAADNSEKVTLEAYQELIGDFEPSEITEAGSSQFHRFVAVEPLKIVMTTIQFYDEGNGMEMANIEVEHNIPSNYEPLDITEDEIVELSAVDGWDTELVNRIGLPALQRFVHLSNGVETTYTWRDDAARELDTEDGTIEELIINVDSDLRFESYEMFFVGEDATETTTSEESTEEASVEEEASDAMTSDEESE</sequence>
<dbReference type="EMBL" id="CP102453">
    <property type="protein sequence ID" value="UUX34505.1"/>
    <property type="molecule type" value="Genomic_DNA"/>
</dbReference>
<feature type="compositionally biased region" description="Acidic residues" evidence="1">
    <location>
        <begin position="276"/>
        <end position="298"/>
    </location>
</feature>
<keyword evidence="2" id="KW-0732">Signal</keyword>
<proteinExistence type="predicted"/>
<evidence type="ECO:0000313" key="4">
    <source>
        <dbReference type="Proteomes" id="UP001315967"/>
    </source>
</evidence>
<feature type="compositionally biased region" description="Acidic residues" evidence="1">
    <location>
        <begin position="30"/>
        <end position="52"/>
    </location>
</feature>
<name>A0ABY5P7M8_9LACT</name>
<keyword evidence="4" id="KW-1185">Reference proteome</keyword>
<dbReference type="Proteomes" id="UP001315967">
    <property type="component" value="Chromosome"/>
</dbReference>
<protein>
    <submittedName>
        <fullName evidence="3">Uncharacterized protein</fullName>
    </submittedName>
</protein>
<feature type="signal peptide" evidence="2">
    <location>
        <begin position="1"/>
        <end position="26"/>
    </location>
</feature>
<feature type="chain" id="PRO_5047272847" evidence="2">
    <location>
        <begin position="27"/>
        <end position="298"/>
    </location>
</feature>